<dbReference type="PANTHER" id="PTHR47100:SF5">
    <property type="entry name" value="DUAL SPECIFICITY PROTEIN PHOSPHATASE PHS1"/>
    <property type="match status" value="1"/>
</dbReference>
<dbReference type="GO" id="GO:0043622">
    <property type="term" value="P:cortical microtubule organization"/>
    <property type="evidence" value="ECO:0007669"/>
    <property type="project" value="InterPro"/>
</dbReference>
<evidence type="ECO:0000313" key="2">
    <source>
        <dbReference type="EMBL" id="KAH9306500.1"/>
    </source>
</evidence>
<dbReference type="InterPro" id="IPR035010">
    <property type="entry name" value="PHS1"/>
</dbReference>
<accession>A0AA38KWD1</accession>
<organism evidence="2 3">
    <name type="scientific">Taxus chinensis</name>
    <name type="common">Chinese yew</name>
    <name type="synonym">Taxus wallichiana var. chinensis</name>
    <dbReference type="NCBI Taxonomy" id="29808"/>
    <lineage>
        <taxon>Eukaryota</taxon>
        <taxon>Viridiplantae</taxon>
        <taxon>Streptophyta</taxon>
        <taxon>Embryophyta</taxon>
        <taxon>Tracheophyta</taxon>
        <taxon>Spermatophyta</taxon>
        <taxon>Pinopsida</taxon>
        <taxon>Pinidae</taxon>
        <taxon>Conifers II</taxon>
        <taxon>Cupressales</taxon>
        <taxon>Taxaceae</taxon>
        <taxon>Taxus</taxon>
    </lineage>
</organism>
<evidence type="ECO:0000259" key="1">
    <source>
        <dbReference type="Pfam" id="PF09192"/>
    </source>
</evidence>
<name>A0AA38KWD1_TAXCH</name>
<sequence>MDDTYKIEKLNQNQQFRNLSSSSPPAPLPLVDPVDITANLLRDLAIAAAISSHQESEEEKHLKTALEEASLDAGVSLPPAVSSAVLLLFAKISGAPEFRLAKWLASARKQSRMFGPSGFPTRKLKATNMFSTVSHDGRSGAVEPIASALPSQCPDSILETTLWERLGKAIPLDIESSKFSWDTLVSLHHTEHTSSTEHSEDEMNKPLEVTVNSGGLVFFALFEIYQGRDGYSEGGVAVMKFSSSRMATQSERLGYEFAKRFGVQTPQARVIHNSSTEWQSIKDATENSRNIASAEGDEMGKTTCTELLEALELSRCMLLMGYVHGFPLLDTAYAFNTQEAAQKTASNLGRMLLLDLVLRNEDRLPCRQLGWRGNSANLLFTEKLSFINVETSLQGKPESVPRRNRGTAVFRKERKFNSVNGLDKTTFVSQSSETSDCIGSAGDISAIVESVEVNKYISDFYVVAIDSGVPRRPPAGKRSSDQLQYPKLVELLLNSTDFSSNLLYEISGEKLGSQAPRETPGITDAYLL</sequence>
<feature type="domain" description="Actin-fragmin kinase catalytic" evidence="1">
    <location>
        <begin position="161"/>
        <end position="382"/>
    </location>
</feature>
<reference evidence="2 3" key="1">
    <citation type="journal article" date="2021" name="Nat. Plants">
        <title>The Taxus genome provides insights into paclitaxel biosynthesis.</title>
        <authorList>
            <person name="Xiong X."/>
            <person name="Gou J."/>
            <person name="Liao Q."/>
            <person name="Li Y."/>
            <person name="Zhou Q."/>
            <person name="Bi G."/>
            <person name="Li C."/>
            <person name="Du R."/>
            <person name="Wang X."/>
            <person name="Sun T."/>
            <person name="Guo L."/>
            <person name="Liang H."/>
            <person name="Lu P."/>
            <person name="Wu Y."/>
            <person name="Zhang Z."/>
            <person name="Ro D.K."/>
            <person name="Shang Y."/>
            <person name="Huang S."/>
            <person name="Yan J."/>
        </authorList>
    </citation>
    <scope>NUCLEOTIDE SEQUENCE [LARGE SCALE GENOMIC DNA]</scope>
    <source>
        <strain evidence="2">Ta-2019</strain>
    </source>
</reference>
<dbReference type="OMA" id="GGENEEC"/>
<dbReference type="Gene3D" id="1.10.1070.11">
    <property type="entry name" value="Phosphatidylinositol 3-/4-kinase, catalytic domain"/>
    <property type="match status" value="1"/>
</dbReference>
<dbReference type="GO" id="GO:0004721">
    <property type="term" value="F:phosphoprotein phosphatase activity"/>
    <property type="evidence" value="ECO:0007669"/>
    <property type="project" value="InterPro"/>
</dbReference>
<proteinExistence type="predicted"/>
<dbReference type="SUPFAM" id="SSF56112">
    <property type="entry name" value="Protein kinase-like (PK-like)"/>
    <property type="match status" value="1"/>
</dbReference>
<dbReference type="EMBL" id="JAHRHJ020000008">
    <property type="protein sequence ID" value="KAH9306500.1"/>
    <property type="molecule type" value="Genomic_DNA"/>
</dbReference>
<dbReference type="Pfam" id="PF09192">
    <property type="entry name" value="Act-Frag_cataly"/>
    <property type="match status" value="1"/>
</dbReference>
<dbReference type="Proteomes" id="UP000824469">
    <property type="component" value="Unassembled WGS sequence"/>
</dbReference>
<keyword evidence="3" id="KW-1185">Reference proteome</keyword>
<gene>
    <name evidence="2" type="ORF">KI387_010904</name>
</gene>
<dbReference type="GO" id="GO:0009737">
    <property type="term" value="P:response to abscisic acid"/>
    <property type="evidence" value="ECO:0007669"/>
    <property type="project" value="InterPro"/>
</dbReference>
<comment type="caution">
    <text evidence="2">The sequence shown here is derived from an EMBL/GenBank/DDBJ whole genome shotgun (WGS) entry which is preliminary data.</text>
</comment>
<dbReference type="InterPro" id="IPR036940">
    <property type="entry name" value="PI3/4_kinase_cat_sf"/>
</dbReference>
<dbReference type="PANTHER" id="PTHR47100">
    <property type="entry name" value="DUAL SPECIFICITY PROTEIN PHOSPHATASE PHS1"/>
    <property type="match status" value="1"/>
</dbReference>
<evidence type="ECO:0000313" key="3">
    <source>
        <dbReference type="Proteomes" id="UP000824469"/>
    </source>
</evidence>
<dbReference type="InterPro" id="IPR015275">
    <property type="entry name" value="Actin-fragmin_kin_cat_dom"/>
</dbReference>
<dbReference type="AlphaFoldDB" id="A0AA38KWD1"/>
<protein>
    <recommendedName>
        <fullName evidence="1">Actin-fragmin kinase catalytic domain-containing protein</fullName>
    </recommendedName>
</protein>
<dbReference type="InterPro" id="IPR011009">
    <property type="entry name" value="Kinase-like_dom_sf"/>
</dbReference>